<keyword evidence="2" id="KW-1185">Reference proteome</keyword>
<proteinExistence type="predicted"/>
<gene>
    <name evidence="1" type="ORF">RchiOBHm_Chr4g0385091</name>
</gene>
<comment type="caution">
    <text evidence="1">The sequence shown here is derived from an EMBL/GenBank/DDBJ whole genome shotgun (WGS) entry which is preliminary data.</text>
</comment>
<accession>A0A2P6QNU6</accession>
<dbReference type="EMBL" id="PDCK01000042">
    <property type="protein sequence ID" value="PRQ35860.1"/>
    <property type="molecule type" value="Genomic_DNA"/>
</dbReference>
<evidence type="ECO:0000313" key="1">
    <source>
        <dbReference type="EMBL" id="PRQ35860.1"/>
    </source>
</evidence>
<reference evidence="1 2" key="1">
    <citation type="journal article" date="2018" name="Nat. Genet.">
        <title>The Rosa genome provides new insights in the design of modern roses.</title>
        <authorList>
            <person name="Bendahmane M."/>
        </authorList>
    </citation>
    <scope>NUCLEOTIDE SEQUENCE [LARGE SCALE GENOMIC DNA]</scope>
    <source>
        <strain evidence="2">cv. Old Blush</strain>
    </source>
</reference>
<sequence length="44" mass="4703">MIPASQDLGVTGPSCRKGCGLIAQHDQSGWYVLVFLTGDIQILN</sequence>
<organism evidence="1 2">
    <name type="scientific">Rosa chinensis</name>
    <name type="common">China rose</name>
    <dbReference type="NCBI Taxonomy" id="74649"/>
    <lineage>
        <taxon>Eukaryota</taxon>
        <taxon>Viridiplantae</taxon>
        <taxon>Streptophyta</taxon>
        <taxon>Embryophyta</taxon>
        <taxon>Tracheophyta</taxon>
        <taxon>Spermatophyta</taxon>
        <taxon>Magnoliopsida</taxon>
        <taxon>eudicotyledons</taxon>
        <taxon>Gunneridae</taxon>
        <taxon>Pentapetalae</taxon>
        <taxon>rosids</taxon>
        <taxon>fabids</taxon>
        <taxon>Rosales</taxon>
        <taxon>Rosaceae</taxon>
        <taxon>Rosoideae</taxon>
        <taxon>Rosoideae incertae sedis</taxon>
        <taxon>Rosa</taxon>
    </lineage>
</organism>
<dbReference type="Proteomes" id="UP000238479">
    <property type="component" value="Chromosome 4"/>
</dbReference>
<protein>
    <submittedName>
        <fullName evidence="1">Uncharacterized protein</fullName>
    </submittedName>
</protein>
<evidence type="ECO:0000313" key="2">
    <source>
        <dbReference type="Proteomes" id="UP000238479"/>
    </source>
</evidence>
<dbReference type="AlphaFoldDB" id="A0A2P6QNU6"/>
<name>A0A2P6QNU6_ROSCH</name>
<dbReference type="Gramene" id="PRQ35860">
    <property type="protein sequence ID" value="PRQ35860"/>
    <property type="gene ID" value="RchiOBHm_Chr4g0385091"/>
</dbReference>